<keyword evidence="4" id="KW-0653">Protein transport</keyword>
<comment type="caution">
    <text evidence="7">The sequence shown here is derived from an EMBL/GenBank/DDBJ whole genome shotgun (WGS) entry which is preliminary data.</text>
</comment>
<evidence type="ECO:0000256" key="3">
    <source>
        <dbReference type="ARBA" id="ARBA00022448"/>
    </source>
</evidence>
<keyword evidence="5" id="KW-0472">Membrane</keyword>
<dbReference type="OrthoDB" id="10254310at2759"/>
<dbReference type="Pfam" id="PF01602">
    <property type="entry name" value="Adaptin_N"/>
    <property type="match status" value="1"/>
</dbReference>
<dbReference type="VEuPathDB" id="GiardiaDB:QR46_0288"/>
<dbReference type="Proteomes" id="UP000070089">
    <property type="component" value="Unassembled WGS sequence"/>
</dbReference>
<protein>
    <submittedName>
        <fullName evidence="7">Adaptor protein complex large chain subunit BetaA</fullName>
    </submittedName>
</protein>
<keyword evidence="3" id="KW-0813">Transport</keyword>
<comment type="similarity">
    <text evidence="2">Belongs to the adaptor complexes large subunit family.</text>
</comment>
<evidence type="ECO:0000313" key="7">
    <source>
        <dbReference type="EMBL" id="KWX15706.1"/>
    </source>
</evidence>
<evidence type="ECO:0000313" key="8">
    <source>
        <dbReference type="Proteomes" id="UP000070089"/>
    </source>
</evidence>
<proteinExistence type="inferred from homology"/>
<feature type="domain" description="Clathrin/coatomer adaptor adaptin-like N-terminal" evidence="6">
    <location>
        <begin position="7"/>
        <end position="386"/>
    </location>
</feature>
<gene>
    <name evidence="7" type="ORF">QR46_0288</name>
</gene>
<dbReference type="GO" id="GO:0006886">
    <property type="term" value="P:intracellular protein transport"/>
    <property type="evidence" value="ECO:0007669"/>
    <property type="project" value="InterPro"/>
</dbReference>
<dbReference type="Gene3D" id="1.25.10.10">
    <property type="entry name" value="Leucine-rich Repeat Variant"/>
    <property type="match status" value="1"/>
</dbReference>
<organism evidence="7 8">
    <name type="scientific">Giardia duodenalis assemblage B</name>
    <dbReference type="NCBI Taxonomy" id="1394984"/>
    <lineage>
        <taxon>Eukaryota</taxon>
        <taxon>Metamonada</taxon>
        <taxon>Diplomonadida</taxon>
        <taxon>Hexamitidae</taxon>
        <taxon>Giardiinae</taxon>
        <taxon>Giardia</taxon>
    </lineage>
</organism>
<dbReference type="EMBL" id="JXTI01000004">
    <property type="protein sequence ID" value="KWX15706.1"/>
    <property type="molecule type" value="Genomic_DNA"/>
</dbReference>
<dbReference type="GO" id="GO:0030117">
    <property type="term" value="C:membrane coat"/>
    <property type="evidence" value="ECO:0007669"/>
    <property type="project" value="InterPro"/>
</dbReference>
<evidence type="ECO:0000256" key="5">
    <source>
        <dbReference type="ARBA" id="ARBA00023136"/>
    </source>
</evidence>
<dbReference type="PANTHER" id="PTHR11134">
    <property type="entry name" value="ADAPTOR COMPLEX SUBUNIT BETA FAMILY MEMBER"/>
    <property type="match status" value="1"/>
</dbReference>
<dbReference type="InterPro" id="IPR016024">
    <property type="entry name" value="ARM-type_fold"/>
</dbReference>
<comment type="subcellular location">
    <subcellularLocation>
        <location evidence="1">Endomembrane system</location>
    </subcellularLocation>
</comment>
<evidence type="ECO:0000259" key="6">
    <source>
        <dbReference type="Pfam" id="PF01602"/>
    </source>
</evidence>
<dbReference type="AlphaFoldDB" id="A0A132P059"/>
<dbReference type="InterPro" id="IPR002553">
    <property type="entry name" value="Clathrin/coatomer_adapt-like_N"/>
</dbReference>
<dbReference type="GO" id="GO:0016192">
    <property type="term" value="P:vesicle-mediated transport"/>
    <property type="evidence" value="ECO:0007669"/>
    <property type="project" value="InterPro"/>
</dbReference>
<evidence type="ECO:0000256" key="1">
    <source>
        <dbReference type="ARBA" id="ARBA00004308"/>
    </source>
</evidence>
<evidence type="ECO:0000256" key="4">
    <source>
        <dbReference type="ARBA" id="ARBA00022927"/>
    </source>
</evidence>
<accession>A0A132P059</accession>
<reference evidence="7 8" key="1">
    <citation type="journal article" date="2015" name="Mol. Biochem. Parasitol.">
        <title>Identification of polymorphic genes for use in assemblage B genotyping assays through comparative genomics of multiple assemblage B Giardia duodenalis isolates.</title>
        <authorList>
            <person name="Wielinga C."/>
            <person name="Thompson R.C."/>
            <person name="Monis P."/>
            <person name="Ryan U."/>
        </authorList>
    </citation>
    <scope>NUCLEOTIDE SEQUENCE [LARGE SCALE GENOMIC DNA]</scope>
    <source>
        <strain evidence="7 8">BAH15c1</strain>
    </source>
</reference>
<evidence type="ECO:0000256" key="2">
    <source>
        <dbReference type="ARBA" id="ARBA00006613"/>
    </source>
</evidence>
<dbReference type="SUPFAM" id="SSF48371">
    <property type="entry name" value="ARM repeat"/>
    <property type="match status" value="1"/>
</dbReference>
<name>A0A132P059_GIAIN</name>
<sequence>MSSTTSIQQWTEALGNKGDDCKIKALTEAMGAVARGIDLRQLVPSVAKVAKAANPELVSLAYLFLTYVGRKDPQALLLAVNALELGATQGSTPMIREQAIRTLGEICTPAIIEDVSEFIKKAARDENAYVRSTVAICISNIFKLDPQKANKVGLVDILEVLLDDKSIDVAIIAARCLLDVDKGRLSFDRCTDLLHKVSDASPWNVLVLLDVIEGWSITEVDVAKTVIEHLFLLVQHADSSIVISSMRIILKATEALPDKKLREGMVSKLILILITLTLSNTFELRYVILSSLPVLIQHYPDLFNAHVLYFIPCYTDDKMIRLCKLDVLYYLANNTNAKDIIVGLGNWVLDETSPDIIWRCIETFGRIAIKLHLFAERILNLLKSILLALLDNSIGKHSNTLIDSFDGELFNAIHNDLATRRITRDGLTDLHGLTISPPVQVVMEEIVIQMSILLVSYPVSVTDVLPFFEPILYLVRTERGVEASLSIFHYYQVNRLNMKEMFITSLAESNNLDRYSPVLRLMLLHLLIQRYFCLLKDSIKENEESESNDVMHDTVSILTNVFAKLMVRESEPIVQLQVGFYYNIFIALRQGSQADTRVSSLSETLSSIEPLLHHSVSTLFNGNESNNIHDPTSFALSPADSLNARQPMNKRFCDIGAHSIATCSTVLTFIEGLNKD</sequence>
<dbReference type="InterPro" id="IPR026739">
    <property type="entry name" value="AP_beta"/>
</dbReference>
<dbReference type="GO" id="GO:0012505">
    <property type="term" value="C:endomembrane system"/>
    <property type="evidence" value="ECO:0007669"/>
    <property type="project" value="UniProtKB-SubCell"/>
</dbReference>
<dbReference type="InterPro" id="IPR011989">
    <property type="entry name" value="ARM-like"/>
</dbReference>